<evidence type="ECO:0000256" key="13">
    <source>
        <dbReference type="ARBA" id="ARBA00023136"/>
    </source>
</evidence>
<comment type="caution">
    <text evidence="19">Lacks conserved residue(s) required for the propagation of feature annotation.</text>
</comment>
<dbReference type="InterPro" id="IPR001881">
    <property type="entry name" value="EGF-like_Ca-bd_dom"/>
</dbReference>
<dbReference type="Pfam" id="PF13947">
    <property type="entry name" value="GUB_WAK_bind"/>
    <property type="match status" value="1"/>
</dbReference>
<dbReference type="GO" id="GO:0005509">
    <property type="term" value="F:calcium ion binding"/>
    <property type="evidence" value="ECO:0007669"/>
    <property type="project" value="InterPro"/>
</dbReference>
<dbReference type="FunFam" id="1.10.510.10:FF:000084">
    <property type="entry name" value="Wall-associated receptor kinase 2"/>
    <property type="match status" value="1"/>
</dbReference>
<dbReference type="SMART" id="SM00181">
    <property type="entry name" value="EGF"/>
    <property type="match status" value="2"/>
</dbReference>
<evidence type="ECO:0000256" key="3">
    <source>
        <dbReference type="ARBA" id="ARBA00022536"/>
    </source>
</evidence>
<keyword evidence="9 20" id="KW-0547">Nucleotide-binding</keyword>
<dbReference type="PANTHER" id="PTHR27005:SF283">
    <property type="entry name" value="OS02G0633066 PROTEIN"/>
    <property type="match status" value="1"/>
</dbReference>
<evidence type="ECO:0000256" key="22">
    <source>
        <dbReference type="SAM" id="Phobius"/>
    </source>
</evidence>
<feature type="domain" description="EGF-like" evidence="24">
    <location>
        <begin position="330"/>
        <end position="366"/>
    </location>
</feature>
<dbReference type="PANTHER" id="PTHR27005">
    <property type="entry name" value="WALL-ASSOCIATED RECEPTOR KINASE-LIKE 21"/>
    <property type="match status" value="1"/>
</dbReference>
<dbReference type="InterPro" id="IPR000152">
    <property type="entry name" value="EGF-type_Asp/Asn_hydroxyl_site"/>
</dbReference>
<dbReference type="Gene3D" id="1.10.510.10">
    <property type="entry name" value="Transferase(Phosphotransferase) domain 1"/>
    <property type="match status" value="1"/>
</dbReference>
<dbReference type="Pfam" id="PF00069">
    <property type="entry name" value="Pkinase"/>
    <property type="match status" value="1"/>
</dbReference>
<dbReference type="GO" id="GO:0005886">
    <property type="term" value="C:plasma membrane"/>
    <property type="evidence" value="ECO:0007669"/>
    <property type="project" value="TreeGrafter"/>
</dbReference>
<evidence type="ECO:0000256" key="4">
    <source>
        <dbReference type="ARBA" id="ARBA00022553"/>
    </source>
</evidence>
<evidence type="ECO:0000256" key="10">
    <source>
        <dbReference type="ARBA" id="ARBA00022777"/>
    </source>
</evidence>
<evidence type="ECO:0000256" key="5">
    <source>
        <dbReference type="ARBA" id="ARBA00022679"/>
    </source>
</evidence>
<comment type="function">
    <text evidence="18">Serine/threonine-protein kinase that may function as a signaling receptor of extracellular matrix component. Binding to pectin may have significance in the control of cell expansion, morphogenesis and development.</text>
</comment>
<dbReference type="Proteomes" id="UP000250235">
    <property type="component" value="Unassembled WGS sequence"/>
</dbReference>
<keyword evidence="11 20" id="KW-0067">ATP-binding</keyword>
<evidence type="ECO:0000256" key="9">
    <source>
        <dbReference type="ARBA" id="ARBA00022741"/>
    </source>
</evidence>
<comment type="catalytic activity">
    <reaction evidence="17">
        <text>L-threonyl-[protein] + ATP = O-phospho-L-threonyl-[protein] + ADP + H(+)</text>
        <dbReference type="Rhea" id="RHEA:46608"/>
        <dbReference type="Rhea" id="RHEA-COMP:11060"/>
        <dbReference type="Rhea" id="RHEA-COMP:11605"/>
        <dbReference type="ChEBI" id="CHEBI:15378"/>
        <dbReference type="ChEBI" id="CHEBI:30013"/>
        <dbReference type="ChEBI" id="CHEBI:30616"/>
        <dbReference type="ChEBI" id="CHEBI:61977"/>
        <dbReference type="ChEBI" id="CHEBI:456216"/>
    </reaction>
</comment>
<evidence type="ECO:0000256" key="15">
    <source>
        <dbReference type="ARBA" id="ARBA00023180"/>
    </source>
</evidence>
<keyword evidence="5" id="KW-0808">Transferase</keyword>
<dbReference type="PROSITE" id="PS00107">
    <property type="entry name" value="PROTEIN_KINASE_ATP"/>
    <property type="match status" value="1"/>
</dbReference>
<gene>
    <name evidence="25" type="ORF">F511_35603</name>
</gene>
<keyword evidence="2" id="KW-0723">Serine/threonine-protein kinase</keyword>
<comment type="catalytic activity">
    <reaction evidence="16">
        <text>L-seryl-[protein] + ATP = O-phospho-L-seryl-[protein] + ADP + H(+)</text>
        <dbReference type="Rhea" id="RHEA:17989"/>
        <dbReference type="Rhea" id="RHEA-COMP:9863"/>
        <dbReference type="Rhea" id="RHEA-COMP:11604"/>
        <dbReference type="ChEBI" id="CHEBI:15378"/>
        <dbReference type="ChEBI" id="CHEBI:29999"/>
        <dbReference type="ChEBI" id="CHEBI:30616"/>
        <dbReference type="ChEBI" id="CHEBI:83421"/>
        <dbReference type="ChEBI" id="CHEBI:456216"/>
    </reaction>
</comment>
<dbReference type="PROSITE" id="PS50026">
    <property type="entry name" value="EGF_3"/>
    <property type="match status" value="1"/>
</dbReference>
<evidence type="ECO:0000259" key="23">
    <source>
        <dbReference type="PROSITE" id="PS50011"/>
    </source>
</evidence>
<keyword evidence="25" id="KW-0675">Receptor</keyword>
<dbReference type="Gene3D" id="2.10.25.10">
    <property type="entry name" value="Laminin"/>
    <property type="match status" value="2"/>
</dbReference>
<evidence type="ECO:0000256" key="20">
    <source>
        <dbReference type="PROSITE-ProRule" id="PRU10141"/>
    </source>
</evidence>
<dbReference type="AlphaFoldDB" id="A0A2Z7C2J7"/>
<evidence type="ECO:0000313" key="25">
    <source>
        <dbReference type="EMBL" id="KZV38495.1"/>
    </source>
</evidence>
<comment type="subcellular location">
    <subcellularLocation>
        <location evidence="1">Membrane</location>
        <topology evidence="1">Single-pass type I membrane protein</topology>
    </subcellularLocation>
</comment>
<sequence length="791" mass="87958">MHITWEINITTNVLGASQSTLPKIVICRNNRNHVVGIDIRPSLLCLPLALARTDSRLISQGATITKPNCQRSCGNLTVPYPFGVGLETGCSLTPRFNVNCNTSFNPPRPFVNTGNLEIVDITDGTLVIKNWVGRTCYVPNGLVNYSMSINVTGSPFTFSDSNRFTIVGCDDFAVIEGSVPRNFTSGCVSMCSNTSDVIEGDCTGIGCCQTGIPRGLQYFDTRLSSINGHARVWSFSPCGYTFLGDPDRFRFSVTNLSDETFYERVVNEVPVILDWGIGTQNCSEAQRSNDYMCHQNSYCVDLADLGRGGYRCNCSQGFQGNPYLSPGCTDINECESNPCDPHATCANTPGSYICSCTKGYVSDRKGDGRRCIAKNSEFPVLKFALGMSFGFLGLIIAATWFYFGIKARKLMKLREKFFQQNGGLLLQQQLSSNEVSMKSTKIFTAQELEKATNNYAEERILGRGGYGTVYKGLLTDPQQIVAIKKSRVMDQNQIEQFINEVIILTQVNHRNVVKLLGCCLETEVPLLVYEYVSNGTLFHHIHNSGGMPWFSWDNRLRIATESANALSYLHSSAAMPVIHRDVKSPNILLDEYYNAKISDFGASRLVPIDQTQVSTLVQGTLGYLDPEYFHTGQLTDKSDVYSFGVVLAELMTGRKPLSNTKTDDHEKSLSTFFLMSLKTNRLFQILDPRVRREGSLEQLQAVAELIKRCLKLHSDDRPSMREVAMELEGLRKFSNHPWIQPEVEEEALGLMNEEEATDLYTVTISPEPSSGPYTMQHTGTSPLIHSINSPR</sequence>
<keyword evidence="12 22" id="KW-1133">Transmembrane helix</keyword>
<dbReference type="InterPro" id="IPR025287">
    <property type="entry name" value="WAK_GUB"/>
</dbReference>
<dbReference type="Pfam" id="PF07645">
    <property type="entry name" value="EGF_CA"/>
    <property type="match status" value="1"/>
</dbReference>
<dbReference type="SUPFAM" id="SSF56112">
    <property type="entry name" value="Protein kinase-like (PK-like)"/>
    <property type="match status" value="1"/>
</dbReference>
<keyword evidence="14" id="KW-1015">Disulfide bond</keyword>
<dbReference type="SUPFAM" id="SSF57196">
    <property type="entry name" value="EGF/Laminin"/>
    <property type="match status" value="1"/>
</dbReference>
<evidence type="ECO:0000256" key="17">
    <source>
        <dbReference type="ARBA" id="ARBA00047951"/>
    </source>
</evidence>
<dbReference type="InterPro" id="IPR011009">
    <property type="entry name" value="Kinase-like_dom_sf"/>
</dbReference>
<dbReference type="PROSITE" id="PS00108">
    <property type="entry name" value="PROTEIN_KINASE_ST"/>
    <property type="match status" value="1"/>
</dbReference>
<dbReference type="EMBL" id="KV001834">
    <property type="protein sequence ID" value="KZV38495.1"/>
    <property type="molecule type" value="Genomic_DNA"/>
</dbReference>
<evidence type="ECO:0000313" key="26">
    <source>
        <dbReference type="Proteomes" id="UP000250235"/>
    </source>
</evidence>
<name>A0A2Z7C2J7_9LAMI</name>
<feature type="transmembrane region" description="Helical" evidence="22">
    <location>
        <begin position="383"/>
        <end position="405"/>
    </location>
</feature>
<evidence type="ECO:0000256" key="14">
    <source>
        <dbReference type="ARBA" id="ARBA00023157"/>
    </source>
</evidence>
<dbReference type="InterPro" id="IPR000719">
    <property type="entry name" value="Prot_kinase_dom"/>
</dbReference>
<evidence type="ECO:0000256" key="2">
    <source>
        <dbReference type="ARBA" id="ARBA00022527"/>
    </source>
</evidence>
<reference evidence="25 26" key="1">
    <citation type="journal article" date="2015" name="Proc. Natl. Acad. Sci. U.S.A.">
        <title>The resurrection genome of Boea hygrometrica: A blueprint for survival of dehydration.</title>
        <authorList>
            <person name="Xiao L."/>
            <person name="Yang G."/>
            <person name="Zhang L."/>
            <person name="Yang X."/>
            <person name="Zhao S."/>
            <person name="Ji Z."/>
            <person name="Zhou Q."/>
            <person name="Hu M."/>
            <person name="Wang Y."/>
            <person name="Chen M."/>
            <person name="Xu Y."/>
            <person name="Jin H."/>
            <person name="Xiao X."/>
            <person name="Hu G."/>
            <person name="Bao F."/>
            <person name="Hu Y."/>
            <person name="Wan P."/>
            <person name="Li L."/>
            <person name="Deng X."/>
            <person name="Kuang T."/>
            <person name="Xiang C."/>
            <person name="Zhu J.K."/>
            <person name="Oliver M.J."/>
            <person name="He Y."/>
        </authorList>
    </citation>
    <scope>NUCLEOTIDE SEQUENCE [LARGE SCALE GENOMIC DNA]</scope>
    <source>
        <strain evidence="26">cv. XS01</strain>
    </source>
</reference>
<dbReference type="OrthoDB" id="4062651at2759"/>
<keyword evidence="15" id="KW-0325">Glycoprotein</keyword>
<dbReference type="GO" id="GO:0007166">
    <property type="term" value="P:cell surface receptor signaling pathway"/>
    <property type="evidence" value="ECO:0007669"/>
    <property type="project" value="InterPro"/>
</dbReference>
<feature type="binding site" evidence="20">
    <location>
        <position position="485"/>
    </location>
    <ligand>
        <name>ATP</name>
        <dbReference type="ChEBI" id="CHEBI:30616"/>
    </ligand>
</feature>
<evidence type="ECO:0000256" key="18">
    <source>
        <dbReference type="ARBA" id="ARBA00058961"/>
    </source>
</evidence>
<dbReference type="CDD" id="cd00054">
    <property type="entry name" value="EGF_CA"/>
    <property type="match status" value="1"/>
</dbReference>
<keyword evidence="7" id="KW-0732">Signal</keyword>
<evidence type="ECO:0000256" key="19">
    <source>
        <dbReference type="PROSITE-ProRule" id="PRU00076"/>
    </source>
</evidence>
<accession>A0A2Z7C2J7</accession>
<dbReference type="SMART" id="SM00179">
    <property type="entry name" value="EGF_CA"/>
    <property type="match status" value="1"/>
</dbReference>
<keyword evidence="4" id="KW-0597">Phosphoprotein</keyword>
<dbReference type="FunFam" id="3.30.200.20:FF:000043">
    <property type="entry name" value="Wall-associated receptor kinase 2"/>
    <property type="match status" value="1"/>
</dbReference>
<dbReference type="GO" id="GO:0005524">
    <property type="term" value="F:ATP binding"/>
    <property type="evidence" value="ECO:0007669"/>
    <property type="project" value="UniProtKB-UniRule"/>
</dbReference>
<evidence type="ECO:0000256" key="21">
    <source>
        <dbReference type="SAM" id="MobiDB-lite"/>
    </source>
</evidence>
<dbReference type="InterPro" id="IPR017441">
    <property type="entry name" value="Protein_kinase_ATP_BS"/>
</dbReference>
<dbReference type="PROSITE" id="PS01187">
    <property type="entry name" value="EGF_CA"/>
    <property type="match status" value="1"/>
</dbReference>
<dbReference type="InterPro" id="IPR045274">
    <property type="entry name" value="WAK-like"/>
</dbReference>
<evidence type="ECO:0000256" key="16">
    <source>
        <dbReference type="ARBA" id="ARBA00047558"/>
    </source>
</evidence>
<feature type="region of interest" description="Disordered" evidence="21">
    <location>
        <begin position="769"/>
        <end position="791"/>
    </location>
</feature>
<dbReference type="CDD" id="cd14066">
    <property type="entry name" value="STKc_IRAK"/>
    <property type="match status" value="1"/>
</dbReference>
<evidence type="ECO:0000256" key="1">
    <source>
        <dbReference type="ARBA" id="ARBA00004479"/>
    </source>
</evidence>
<organism evidence="25 26">
    <name type="scientific">Dorcoceras hygrometricum</name>
    <dbReference type="NCBI Taxonomy" id="472368"/>
    <lineage>
        <taxon>Eukaryota</taxon>
        <taxon>Viridiplantae</taxon>
        <taxon>Streptophyta</taxon>
        <taxon>Embryophyta</taxon>
        <taxon>Tracheophyta</taxon>
        <taxon>Spermatophyta</taxon>
        <taxon>Magnoliopsida</taxon>
        <taxon>eudicotyledons</taxon>
        <taxon>Gunneridae</taxon>
        <taxon>Pentapetalae</taxon>
        <taxon>asterids</taxon>
        <taxon>lamiids</taxon>
        <taxon>Lamiales</taxon>
        <taxon>Gesneriaceae</taxon>
        <taxon>Didymocarpoideae</taxon>
        <taxon>Trichosporeae</taxon>
        <taxon>Loxocarpinae</taxon>
        <taxon>Dorcoceras</taxon>
    </lineage>
</organism>
<dbReference type="InterPro" id="IPR000742">
    <property type="entry name" value="EGF"/>
</dbReference>
<dbReference type="InterPro" id="IPR008271">
    <property type="entry name" value="Ser/Thr_kinase_AS"/>
</dbReference>
<dbReference type="InterPro" id="IPR018097">
    <property type="entry name" value="EGF_Ca-bd_CS"/>
</dbReference>
<evidence type="ECO:0000256" key="11">
    <source>
        <dbReference type="ARBA" id="ARBA00022840"/>
    </source>
</evidence>
<dbReference type="SMART" id="SM00220">
    <property type="entry name" value="S_TKc"/>
    <property type="match status" value="1"/>
</dbReference>
<dbReference type="InterPro" id="IPR049883">
    <property type="entry name" value="NOTCH1_EGF-like"/>
</dbReference>
<keyword evidence="13 22" id="KW-0472">Membrane</keyword>
<keyword evidence="8" id="KW-0677">Repeat</keyword>
<keyword evidence="6 22" id="KW-0812">Transmembrane</keyword>
<keyword evidence="10 25" id="KW-0418">Kinase</keyword>
<feature type="domain" description="Protein kinase" evidence="23">
    <location>
        <begin position="455"/>
        <end position="739"/>
    </location>
</feature>
<keyword evidence="26" id="KW-1185">Reference proteome</keyword>
<evidence type="ECO:0000256" key="7">
    <source>
        <dbReference type="ARBA" id="ARBA00022729"/>
    </source>
</evidence>
<evidence type="ECO:0000256" key="12">
    <source>
        <dbReference type="ARBA" id="ARBA00022989"/>
    </source>
</evidence>
<protein>
    <submittedName>
        <fullName evidence="25">Wall-associated receptor kinase 3-like</fullName>
    </submittedName>
</protein>
<dbReference type="PROSITE" id="PS00010">
    <property type="entry name" value="ASX_HYDROXYL"/>
    <property type="match status" value="1"/>
</dbReference>
<dbReference type="Gene3D" id="3.30.200.20">
    <property type="entry name" value="Phosphorylase Kinase, domain 1"/>
    <property type="match status" value="1"/>
</dbReference>
<proteinExistence type="predicted"/>
<dbReference type="FunFam" id="2.10.25.10:FF:000038">
    <property type="entry name" value="Fibrillin 2"/>
    <property type="match status" value="1"/>
</dbReference>
<dbReference type="GO" id="GO:0004674">
    <property type="term" value="F:protein serine/threonine kinase activity"/>
    <property type="evidence" value="ECO:0007669"/>
    <property type="project" value="UniProtKB-KW"/>
</dbReference>
<dbReference type="PROSITE" id="PS50011">
    <property type="entry name" value="PROTEIN_KINASE_DOM"/>
    <property type="match status" value="1"/>
</dbReference>
<dbReference type="GO" id="GO:0030247">
    <property type="term" value="F:polysaccharide binding"/>
    <property type="evidence" value="ECO:0007669"/>
    <property type="project" value="InterPro"/>
</dbReference>
<keyword evidence="3 19" id="KW-0245">EGF-like domain</keyword>
<evidence type="ECO:0000256" key="6">
    <source>
        <dbReference type="ARBA" id="ARBA00022692"/>
    </source>
</evidence>
<evidence type="ECO:0000256" key="8">
    <source>
        <dbReference type="ARBA" id="ARBA00022737"/>
    </source>
</evidence>
<evidence type="ECO:0000259" key="24">
    <source>
        <dbReference type="PROSITE" id="PS50026"/>
    </source>
</evidence>